<comment type="caution">
    <text evidence="1">The sequence shown here is derived from an EMBL/GenBank/DDBJ whole genome shotgun (WGS) entry which is preliminary data.</text>
</comment>
<dbReference type="EMBL" id="CM020618">
    <property type="protein sequence ID" value="KAK1862696.1"/>
    <property type="molecule type" value="Genomic_DNA"/>
</dbReference>
<evidence type="ECO:0000313" key="1">
    <source>
        <dbReference type="EMBL" id="KAK1862696.1"/>
    </source>
</evidence>
<accession>A0ACC3BXB9</accession>
<gene>
    <name evidence="1" type="ORF">I4F81_005264</name>
</gene>
<keyword evidence="2" id="KW-1185">Reference proteome</keyword>
<organism evidence="1 2">
    <name type="scientific">Pyropia yezoensis</name>
    <name type="common">Susabi-nori</name>
    <name type="synonym">Porphyra yezoensis</name>
    <dbReference type="NCBI Taxonomy" id="2788"/>
    <lineage>
        <taxon>Eukaryota</taxon>
        <taxon>Rhodophyta</taxon>
        <taxon>Bangiophyceae</taxon>
        <taxon>Bangiales</taxon>
        <taxon>Bangiaceae</taxon>
        <taxon>Pyropia</taxon>
    </lineage>
</organism>
<reference evidence="1" key="1">
    <citation type="submission" date="2019-11" db="EMBL/GenBank/DDBJ databases">
        <title>Nori genome reveals adaptations in red seaweeds to the harsh intertidal environment.</title>
        <authorList>
            <person name="Wang D."/>
            <person name="Mao Y."/>
        </authorList>
    </citation>
    <scope>NUCLEOTIDE SEQUENCE</scope>
    <source>
        <tissue evidence="1">Gametophyte</tissue>
    </source>
</reference>
<protein>
    <submittedName>
        <fullName evidence="1">Uncharacterized protein</fullName>
    </submittedName>
</protein>
<dbReference type="Proteomes" id="UP000798662">
    <property type="component" value="Chromosome 1"/>
</dbReference>
<name>A0ACC3BXB9_PYRYE</name>
<proteinExistence type="predicted"/>
<evidence type="ECO:0000313" key="2">
    <source>
        <dbReference type="Proteomes" id="UP000798662"/>
    </source>
</evidence>
<sequence length="336" mass="36519">MADGGGDLAAAAAAGGASHPLQYRWTLWYDNSASARKNRFASWDENLTELMTFGTVEEFWALFNNILEPSNLAASSNYHLFKEGIAPKWEDPANSEGGKWVLMNPPSYKERLDQYWIHTVLTVIGEGFDAELSEDIAGLVLSTRRQADRISMWTKTSADEPLQKRIGYVRPCRPAVSCSLSVVLRCGPALAALLGGLACLSFLGDCCAGRLVAAALVQVWCVVALSCLCVPAGILTSGLALLSVPGTMWSAFVVSVLPMLLGGCPPLSLYPFSPPPRLYSLPPFWTIGLCLVCCREAWRATATPTGLHDNVQLEYLIHKDSIAKNSSYKNKARFVV</sequence>